<dbReference type="Pfam" id="PF12867">
    <property type="entry name" value="DinB_2"/>
    <property type="match status" value="1"/>
</dbReference>
<feature type="domain" description="DinB-like" evidence="1">
    <location>
        <begin position="8"/>
        <end position="143"/>
    </location>
</feature>
<accession>A0A6S6T1Q9</accession>
<dbReference type="InterPro" id="IPR024775">
    <property type="entry name" value="DinB-like"/>
</dbReference>
<name>A0A6S6T1Q9_9BACT</name>
<evidence type="ECO:0000313" key="2">
    <source>
        <dbReference type="EMBL" id="CAA6808785.1"/>
    </source>
</evidence>
<organism evidence="2">
    <name type="scientific">uncultured Aureispira sp</name>
    <dbReference type="NCBI Taxonomy" id="1331704"/>
    <lineage>
        <taxon>Bacteria</taxon>
        <taxon>Pseudomonadati</taxon>
        <taxon>Bacteroidota</taxon>
        <taxon>Saprospiria</taxon>
        <taxon>Saprospirales</taxon>
        <taxon>Saprospiraceae</taxon>
        <taxon>Aureispira</taxon>
        <taxon>environmental samples</taxon>
    </lineage>
</organism>
<gene>
    <name evidence="2" type="ORF">HELGO_WM35636</name>
</gene>
<dbReference type="Gene3D" id="1.20.120.450">
    <property type="entry name" value="dinb family like domain"/>
    <property type="match status" value="1"/>
</dbReference>
<protein>
    <submittedName>
        <fullName evidence="2">DinB family protein</fullName>
    </submittedName>
</protein>
<dbReference type="InterPro" id="IPR034660">
    <property type="entry name" value="DinB/YfiT-like"/>
</dbReference>
<dbReference type="AlphaFoldDB" id="A0A6S6T1Q9"/>
<reference evidence="2" key="1">
    <citation type="submission" date="2020-01" db="EMBL/GenBank/DDBJ databases">
        <authorList>
            <person name="Meier V. D."/>
            <person name="Meier V D."/>
        </authorList>
    </citation>
    <scope>NUCLEOTIDE SEQUENCE</scope>
    <source>
        <strain evidence="2">HLG_WM_MAG_10</strain>
    </source>
</reference>
<evidence type="ECO:0000259" key="1">
    <source>
        <dbReference type="Pfam" id="PF12867"/>
    </source>
</evidence>
<dbReference type="EMBL" id="CACVAQ010000146">
    <property type="protein sequence ID" value="CAA6808785.1"/>
    <property type="molecule type" value="Genomic_DNA"/>
</dbReference>
<sequence length="151" mass="17146">MKEDIQLLRQVRTTLVKELDTLTLEQLNHIPKSHNNNIIWNIGHCLVIQQLLCYGLSGLPPHVDKSIGIKYKKGSAPESPATQEEVDWIKDMLLKSVDLLEKDLEAGMFKTFTPYTVGLGVHLTSIEDTVRFNNIHEGLHYGYLLALKKLL</sequence>
<proteinExistence type="predicted"/>
<dbReference type="SUPFAM" id="SSF109854">
    <property type="entry name" value="DinB/YfiT-like putative metalloenzymes"/>
    <property type="match status" value="1"/>
</dbReference>